<evidence type="ECO:0000259" key="8">
    <source>
        <dbReference type="Pfam" id="PF08281"/>
    </source>
</evidence>
<dbReference type="InterPro" id="IPR014284">
    <property type="entry name" value="RNA_pol_sigma-70_dom"/>
</dbReference>
<dbReference type="InterPro" id="IPR007627">
    <property type="entry name" value="RNA_pol_sigma70_r2"/>
</dbReference>
<evidence type="ECO:0000313" key="9">
    <source>
        <dbReference type="EMBL" id="NKZ02369.1"/>
    </source>
</evidence>
<accession>A0A846YQ66</accession>
<evidence type="ECO:0000256" key="5">
    <source>
        <dbReference type="ARBA" id="ARBA00023163"/>
    </source>
</evidence>
<feature type="domain" description="RNA polymerase sigma-70 region 2" evidence="7">
    <location>
        <begin position="17"/>
        <end position="78"/>
    </location>
</feature>
<dbReference type="Pfam" id="PF08281">
    <property type="entry name" value="Sigma70_r4_2"/>
    <property type="match status" value="1"/>
</dbReference>
<dbReference type="Proteomes" id="UP000579250">
    <property type="component" value="Unassembled WGS sequence"/>
</dbReference>
<evidence type="ECO:0000256" key="4">
    <source>
        <dbReference type="ARBA" id="ARBA00023125"/>
    </source>
</evidence>
<keyword evidence="10" id="KW-1185">Reference proteome</keyword>
<dbReference type="PANTHER" id="PTHR43133:SF50">
    <property type="entry name" value="ECF RNA POLYMERASE SIGMA FACTOR SIGM"/>
    <property type="match status" value="1"/>
</dbReference>
<dbReference type="AlphaFoldDB" id="A0A846YQ66"/>
<dbReference type="InterPro" id="IPR013249">
    <property type="entry name" value="RNA_pol_sigma70_r4_t2"/>
</dbReference>
<reference evidence="9 10" key="1">
    <citation type="submission" date="2020-04" db="EMBL/GenBank/DDBJ databases">
        <title>MicrobeNet Type strains.</title>
        <authorList>
            <person name="Nicholson A.C."/>
        </authorList>
    </citation>
    <scope>NUCLEOTIDE SEQUENCE [LARGE SCALE GENOMIC DNA]</scope>
    <source>
        <strain evidence="9 10">ATCC BAA-277</strain>
    </source>
</reference>
<dbReference type="GO" id="GO:0016987">
    <property type="term" value="F:sigma factor activity"/>
    <property type="evidence" value="ECO:0007669"/>
    <property type="project" value="UniProtKB-KW"/>
</dbReference>
<keyword evidence="4" id="KW-0238">DNA-binding</keyword>
<comment type="caution">
    <text evidence="9">The sequence shown here is derived from an EMBL/GenBank/DDBJ whole genome shotgun (WGS) entry which is preliminary data.</text>
</comment>
<evidence type="ECO:0000256" key="2">
    <source>
        <dbReference type="ARBA" id="ARBA00023015"/>
    </source>
</evidence>
<dbReference type="Pfam" id="PF04542">
    <property type="entry name" value="Sigma70_r2"/>
    <property type="match status" value="1"/>
</dbReference>
<dbReference type="EMBL" id="JAAXPI010000001">
    <property type="protein sequence ID" value="NKZ02369.1"/>
    <property type="molecule type" value="Genomic_DNA"/>
</dbReference>
<dbReference type="SUPFAM" id="SSF88946">
    <property type="entry name" value="Sigma2 domain of RNA polymerase sigma factors"/>
    <property type="match status" value="1"/>
</dbReference>
<gene>
    <name evidence="9" type="ORF">HGB48_01125</name>
</gene>
<evidence type="ECO:0000313" key="10">
    <source>
        <dbReference type="Proteomes" id="UP000579250"/>
    </source>
</evidence>
<feature type="compositionally biased region" description="Basic and acidic residues" evidence="6">
    <location>
        <begin position="78"/>
        <end position="87"/>
    </location>
</feature>
<dbReference type="PANTHER" id="PTHR43133">
    <property type="entry name" value="RNA POLYMERASE ECF-TYPE SIGMA FACTO"/>
    <property type="match status" value="1"/>
</dbReference>
<sequence length="165" mass="18515">MAKEPDGFQEFAVVRGPGLFRTAWLLCGDWHLAEDLVQTTFGKLYASWRKVQNADSPEAYARTVLTRTYLSHMRKRSSREAPSERLPDAAGPESDQALRVTLLTALAKLQPQDRAVLILRYWDDQSVAEVAGAMRLSSGAVRNRSMRATNRLREVLGDELMLLAP</sequence>
<keyword evidence="2" id="KW-0805">Transcription regulation</keyword>
<feature type="domain" description="RNA polymerase sigma factor 70 region 4 type 2" evidence="8">
    <location>
        <begin position="101"/>
        <end position="148"/>
    </location>
</feature>
<dbReference type="RefSeq" id="WP_067634155.1">
    <property type="nucleotide sequence ID" value="NZ_JAAXPI010000001.1"/>
</dbReference>
<proteinExistence type="inferred from homology"/>
<protein>
    <submittedName>
        <fullName evidence="9">SigE family RNA polymerase sigma factor</fullName>
    </submittedName>
</protein>
<dbReference type="CDD" id="cd06171">
    <property type="entry name" value="Sigma70_r4"/>
    <property type="match status" value="1"/>
</dbReference>
<dbReference type="GO" id="GO:0003677">
    <property type="term" value="F:DNA binding"/>
    <property type="evidence" value="ECO:0007669"/>
    <property type="project" value="UniProtKB-KW"/>
</dbReference>
<evidence type="ECO:0000259" key="7">
    <source>
        <dbReference type="Pfam" id="PF04542"/>
    </source>
</evidence>
<dbReference type="InterPro" id="IPR013324">
    <property type="entry name" value="RNA_pol_sigma_r3/r4-like"/>
</dbReference>
<feature type="region of interest" description="Disordered" evidence="6">
    <location>
        <begin position="73"/>
        <end position="92"/>
    </location>
</feature>
<dbReference type="Gene3D" id="1.10.10.10">
    <property type="entry name" value="Winged helix-like DNA-binding domain superfamily/Winged helix DNA-binding domain"/>
    <property type="match status" value="1"/>
</dbReference>
<comment type="similarity">
    <text evidence="1">Belongs to the sigma-70 factor family. ECF subfamily.</text>
</comment>
<evidence type="ECO:0000256" key="1">
    <source>
        <dbReference type="ARBA" id="ARBA00010641"/>
    </source>
</evidence>
<organism evidence="9 10">
    <name type="scientific">Actinomadura latina</name>
    <dbReference type="NCBI Taxonomy" id="163603"/>
    <lineage>
        <taxon>Bacteria</taxon>
        <taxon>Bacillati</taxon>
        <taxon>Actinomycetota</taxon>
        <taxon>Actinomycetes</taxon>
        <taxon>Streptosporangiales</taxon>
        <taxon>Thermomonosporaceae</taxon>
        <taxon>Actinomadura</taxon>
    </lineage>
</organism>
<evidence type="ECO:0000256" key="6">
    <source>
        <dbReference type="SAM" id="MobiDB-lite"/>
    </source>
</evidence>
<dbReference type="InterPro" id="IPR014325">
    <property type="entry name" value="RNA_pol_sigma-E_actinobac"/>
</dbReference>
<dbReference type="InterPro" id="IPR039425">
    <property type="entry name" value="RNA_pol_sigma-70-like"/>
</dbReference>
<keyword evidence="5" id="KW-0804">Transcription</keyword>
<evidence type="ECO:0000256" key="3">
    <source>
        <dbReference type="ARBA" id="ARBA00023082"/>
    </source>
</evidence>
<name>A0A846YQ66_9ACTN</name>
<dbReference type="Gene3D" id="1.10.1740.10">
    <property type="match status" value="1"/>
</dbReference>
<keyword evidence="3" id="KW-0731">Sigma factor</keyword>
<dbReference type="NCBIfam" id="TIGR02983">
    <property type="entry name" value="SigE-fam_strep"/>
    <property type="match status" value="1"/>
</dbReference>
<dbReference type="SUPFAM" id="SSF88659">
    <property type="entry name" value="Sigma3 and sigma4 domains of RNA polymerase sigma factors"/>
    <property type="match status" value="1"/>
</dbReference>
<dbReference type="InterPro" id="IPR036388">
    <property type="entry name" value="WH-like_DNA-bd_sf"/>
</dbReference>
<dbReference type="NCBIfam" id="TIGR02937">
    <property type="entry name" value="sigma70-ECF"/>
    <property type="match status" value="1"/>
</dbReference>
<dbReference type="InterPro" id="IPR013325">
    <property type="entry name" value="RNA_pol_sigma_r2"/>
</dbReference>
<dbReference type="GO" id="GO:0006352">
    <property type="term" value="P:DNA-templated transcription initiation"/>
    <property type="evidence" value="ECO:0007669"/>
    <property type="project" value="InterPro"/>
</dbReference>